<organism evidence="1 2">
    <name type="scientific">Symbiodinium natans</name>
    <dbReference type="NCBI Taxonomy" id="878477"/>
    <lineage>
        <taxon>Eukaryota</taxon>
        <taxon>Sar</taxon>
        <taxon>Alveolata</taxon>
        <taxon>Dinophyceae</taxon>
        <taxon>Suessiales</taxon>
        <taxon>Symbiodiniaceae</taxon>
        <taxon>Symbiodinium</taxon>
    </lineage>
</organism>
<keyword evidence="2" id="KW-1185">Reference proteome</keyword>
<comment type="caution">
    <text evidence="1">The sequence shown here is derived from an EMBL/GenBank/DDBJ whole genome shotgun (WGS) entry which is preliminary data.</text>
</comment>
<accession>A0A812MZS8</accession>
<evidence type="ECO:0008006" key="3">
    <source>
        <dbReference type="Google" id="ProtNLM"/>
    </source>
</evidence>
<dbReference type="OrthoDB" id="407297at2759"/>
<dbReference type="SUPFAM" id="SSF52374">
    <property type="entry name" value="Nucleotidylyl transferase"/>
    <property type="match status" value="1"/>
</dbReference>
<name>A0A812MZS8_9DINO</name>
<dbReference type="Gene3D" id="3.40.50.620">
    <property type="entry name" value="HUPs"/>
    <property type="match status" value="1"/>
</dbReference>
<evidence type="ECO:0000313" key="2">
    <source>
        <dbReference type="Proteomes" id="UP000604046"/>
    </source>
</evidence>
<dbReference type="EMBL" id="CAJNDS010001946">
    <property type="protein sequence ID" value="CAE7291433.1"/>
    <property type="molecule type" value="Genomic_DNA"/>
</dbReference>
<dbReference type="AlphaFoldDB" id="A0A812MZS8"/>
<gene>
    <name evidence="1" type="ORF">SNAT2548_LOCUS15373</name>
</gene>
<evidence type="ECO:0000313" key="1">
    <source>
        <dbReference type="EMBL" id="CAE7291433.1"/>
    </source>
</evidence>
<dbReference type="Proteomes" id="UP000604046">
    <property type="component" value="Unassembled WGS sequence"/>
</dbReference>
<sequence>MEAELPGYIKKFAAVLDPLQEDAMVAVVTMTGSCCPITTAHCNAFDTARNALLGIEGFKPLPKLEKFTEVLGLLSLNSDRHVDEKMARQREKSVSYAHRADLVKLASAEVPWMDFNPGREHHVIGRLQVCWPHLQFVRFALNGADDVVKYRKWKGAGPEHRCITIGRPGFTEKVLDGARRDRVALDQGFFILVPEGSEVADVSSTLVRELLRAGDRQGLERLLHPQVADWLLRSGIYGPAVRPLAAAPGT</sequence>
<reference evidence="1" key="1">
    <citation type="submission" date="2021-02" db="EMBL/GenBank/DDBJ databases">
        <authorList>
            <person name="Dougan E. K."/>
            <person name="Rhodes N."/>
            <person name="Thang M."/>
            <person name="Chan C."/>
        </authorList>
    </citation>
    <scope>NUCLEOTIDE SEQUENCE</scope>
</reference>
<dbReference type="InterPro" id="IPR014729">
    <property type="entry name" value="Rossmann-like_a/b/a_fold"/>
</dbReference>
<proteinExistence type="predicted"/>
<protein>
    <recommendedName>
        <fullName evidence="3">Nicotinamide-nucleotide adenylyltransferase</fullName>
    </recommendedName>
</protein>